<protein>
    <submittedName>
        <fullName evidence="3">Uncharacterized protein</fullName>
    </submittedName>
</protein>
<comment type="caution">
    <text evidence="3">The sequence shown here is derived from an EMBL/GenBank/DDBJ whole genome shotgun (WGS) entry which is preliminary data.</text>
</comment>
<dbReference type="InterPro" id="IPR019734">
    <property type="entry name" value="TPR_rpt"/>
</dbReference>
<organism evidence="3 4">
    <name type="scientific">Oceanicola granulosus (strain ATCC BAA-861 / DSM 15982 / KCTC 12143 / HTCC2516)</name>
    <dbReference type="NCBI Taxonomy" id="314256"/>
    <lineage>
        <taxon>Bacteria</taxon>
        <taxon>Pseudomonadati</taxon>
        <taxon>Pseudomonadota</taxon>
        <taxon>Alphaproteobacteria</taxon>
        <taxon>Rhodobacterales</taxon>
        <taxon>Roseobacteraceae</taxon>
        <taxon>Oceanicola</taxon>
    </lineage>
</organism>
<keyword evidence="2" id="KW-0732">Signal</keyword>
<gene>
    <name evidence="3" type="ORF">OG2516_17256</name>
</gene>
<evidence type="ECO:0000256" key="1">
    <source>
        <dbReference type="PROSITE-ProRule" id="PRU00339"/>
    </source>
</evidence>
<dbReference type="RefSeq" id="WP_007256755.1">
    <property type="nucleotide sequence ID" value="NZ_CH724109.1"/>
</dbReference>
<dbReference type="EMBL" id="AAOT01000012">
    <property type="protein sequence ID" value="EAR51490.1"/>
    <property type="molecule type" value="Genomic_DNA"/>
</dbReference>
<dbReference type="STRING" id="314256.OG2516_17256"/>
<keyword evidence="1" id="KW-0802">TPR repeat</keyword>
<feature type="chain" id="PRO_5004206920" evidence="2">
    <location>
        <begin position="19"/>
        <end position="176"/>
    </location>
</feature>
<reference evidence="3 4" key="1">
    <citation type="journal article" date="2010" name="J. Bacteriol.">
        <title>Genome sequences of Oceanicola granulosus HTCC2516(T) and Oceanicola batsensis HTCC2597(TDelta).</title>
        <authorList>
            <person name="Thrash J.C."/>
            <person name="Cho J.C."/>
            <person name="Vergin K.L."/>
            <person name="Giovannoni S.J."/>
        </authorList>
    </citation>
    <scope>NUCLEOTIDE SEQUENCE [LARGE SCALE GENOMIC DNA]</scope>
    <source>
        <strain evidence="4">ATCC BAA-861 / DSM 15982 / KCTC 12143 / HTCC2516</strain>
    </source>
</reference>
<proteinExistence type="predicted"/>
<dbReference type="AlphaFoldDB" id="Q2CFJ2"/>
<feature type="repeat" description="TPR" evidence="1">
    <location>
        <begin position="90"/>
        <end position="123"/>
    </location>
</feature>
<evidence type="ECO:0000313" key="3">
    <source>
        <dbReference type="EMBL" id="EAR51490.1"/>
    </source>
</evidence>
<evidence type="ECO:0000256" key="2">
    <source>
        <dbReference type="SAM" id="SignalP"/>
    </source>
</evidence>
<dbReference type="Proteomes" id="UP000003635">
    <property type="component" value="Unassembled WGS sequence"/>
</dbReference>
<keyword evidence="4" id="KW-1185">Reference proteome</keyword>
<name>Q2CFJ2_OCEGH</name>
<dbReference type="eggNOG" id="COG0457">
    <property type="taxonomic scope" value="Bacteria"/>
</dbReference>
<dbReference type="SUPFAM" id="SSF48452">
    <property type="entry name" value="TPR-like"/>
    <property type="match status" value="1"/>
</dbReference>
<dbReference type="Gene3D" id="1.25.40.10">
    <property type="entry name" value="Tetratricopeptide repeat domain"/>
    <property type="match status" value="1"/>
</dbReference>
<evidence type="ECO:0000313" key="4">
    <source>
        <dbReference type="Proteomes" id="UP000003635"/>
    </source>
</evidence>
<sequence length="176" mass="18998">MRLTVFATLAILPAAALAVTDTDTPPAPSETTQVCEEGLVWDRATETCLPPEQSTNDDSARLEDARELAYAERYAEALTVLETVQDREAPRVLTYLGFATRKSGDVEAGMAYYDAALAADPDLHLARAYRGMALIEAGDTAAARRELTEIRARGGAGGWPERALAEALYTGVTTRY</sequence>
<dbReference type="OrthoDB" id="8592798at2"/>
<accession>Q2CFJ2</accession>
<dbReference type="HOGENOM" id="CLU_114955_0_1_5"/>
<dbReference type="PROSITE" id="PS50005">
    <property type="entry name" value="TPR"/>
    <property type="match status" value="1"/>
</dbReference>
<feature type="signal peptide" evidence="2">
    <location>
        <begin position="1"/>
        <end position="18"/>
    </location>
</feature>
<dbReference type="InterPro" id="IPR011990">
    <property type="entry name" value="TPR-like_helical_dom_sf"/>
</dbReference>